<evidence type="ECO:0000256" key="7">
    <source>
        <dbReference type="ARBA" id="ARBA00022692"/>
    </source>
</evidence>
<evidence type="ECO:0000256" key="1">
    <source>
        <dbReference type="ARBA" id="ARBA00004477"/>
    </source>
</evidence>
<evidence type="ECO:0000256" key="3">
    <source>
        <dbReference type="ARBA" id="ARBA00011071"/>
    </source>
</evidence>
<evidence type="ECO:0000313" key="18">
    <source>
        <dbReference type="Proteomes" id="UP001292079"/>
    </source>
</evidence>
<keyword evidence="6" id="KW-0808">Transferase</keyword>
<dbReference type="GO" id="GO:0004376">
    <property type="term" value="F:GPI mannosyltransferase activity"/>
    <property type="evidence" value="ECO:0007669"/>
    <property type="project" value="InterPro"/>
</dbReference>
<gene>
    <name evidence="17" type="ORF">MN116_007082</name>
</gene>
<feature type="transmembrane region" description="Helical" evidence="16">
    <location>
        <begin position="156"/>
        <end position="177"/>
    </location>
</feature>
<reference evidence="17" key="2">
    <citation type="journal article" date="2023" name="Infect Dis Poverty">
        <title>Chromosome-scale genome of the human blood fluke Schistosoma mekongi and its implications for public health.</title>
        <authorList>
            <person name="Zhou M."/>
            <person name="Xu L."/>
            <person name="Xu D."/>
            <person name="Chen W."/>
            <person name="Khan J."/>
            <person name="Hu Y."/>
            <person name="Huang H."/>
            <person name="Wei H."/>
            <person name="Zhang Y."/>
            <person name="Chusongsang P."/>
            <person name="Tanasarnprasert K."/>
            <person name="Hu X."/>
            <person name="Limpanont Y."/>
            <person name="Lv Z."/>
        </authorList>
    </citation>
    <scope>NUCLEOTIDE SEQUENCE</scope>
    <source>
        <strain evidence="17">LV_2022a</strain>
    </source>
</reference>
<evidence type="ECO:0000256" key="10">
    <source>
        <dbReference type="ARBA" id="ARBA00023136"/>
    </source>
</evidence>
<keyword evidence="18" id="KW-1185">Reference proteome</keyword>
<protein>
    <recommendedName>
        <fullName evidence="14">GPI alpha-1,4-mannosyltransferase I, catalytic subunit</fullName>
    </recommendedName>
    <alternativeName>
        <fullName evidence="12">GPI mannosyltransferase I</fullName>
    </alternativeName>
    <alternativeName>
        <fullName evidence="11">Phosphatidylinositol-glycan biosynthesis class M protein</fullName>
    </alternativeName>
</protein>
<comment type="similarity">
    <text evidence="3">Belongs to the PIGM family.</text>
</comment>
<reference evidence="17" key="1">
    <citation type="submission" date="2022-04" db="EMBL/GenBank/DDBJ databases">
        <authorList>
            <person name="Xu L."/>
            <person name="Lv Z."/>
        </authorList>
    </citation>
    <scope>NUCLEOTIDE SEQUENCE</scope>
    <source>
        <strain evidence="17">LV_2022a</strain>
    </source>
</reference>
<feature type="transmembrane region" description="Helical" evidence="16">
    <location>
        <begin position="631"/>
        <end position="652"/>
    </location>
</feature>
<comment type="caution">
    <text evidence="17">The sequence shown here is derived from an EMBL/GenBank/DDBJ whole genome shotgun (WGS) entry which is preliminary data.</text>
</comment>
<evidence type="ECO:0000256" key="13">
    <source>
        <dbReference type="ARBA" id="ARBA00093408"/>
    </source>
</evidence>
<evidence type="ECO:0000256" key="9">
    <source>
        <dbReference type="ARBA" id="ARBA00022989"/>
    </source>
</evidence>
<keyword evidence="9 16" id="KW-1133">Transmembrane helix</keyword>
<feature type="region of interest" description="Disordered" evidence="15">
    <location>
        <begin position="75"/>
        <end position="104"/>
    </location>
</feature>
<evidence type="ECO:0000256" key="2">
    <source>
        <dbReference type="ARBA" id="ARBA00004687"/>
    </source>
</evidence>
<dbReference type="AlphaFoldDB" id="A0AAE2D452"/>
<dbReference type="GO" id="GO:0051751">
    <property type="term" value="F:alpha-1,4-mannosyltransferase activity"/>
    <property type="evidence" value="ECO:0007669"/>
    <property type="project" value="InterPro"/>
</dbReference>
<dbReference type="GO" id="GO:1990529">
    <property type="term" value="C:glycosylphosphatidylinositol-mannosyltransferase I complex"/>
    <property type="evidence" value="ECO:0007669"/>
    <property type="project" value="TreeGrafter"/>
</dbReference>
<evidence type="ECO:0000256" key="16">
    <source>
        <dbReference type="SAM" id="Phobius"/>
    </source>
</evidence>
<comment type="function">
    <text evidence="13">Catalytic subunit of the glycosylphosphatidylinositol-mannosyltransferase I complex which catalyzes the transfer of the first mannose, via an alpha-1,4 bond from a dolichol-phosphate-mannose (Dol-P-Man) to the glucosaminyl acyl phosphatidylinositol (GlcN-(acyl)PI) intermediate to generate alpha-D-Man-(1-&gt;4)-alpha-D-GlcN-(1-&gt;6)-(1-radyl,2-acyl-sn-glycero-3-phospho)-2-acyl-inositol and participates in the sixth step of the glycosylphosphatidylinositol-anchor biosynthesis.</text>
</comment>
<name>A0AAE2D452_SCHME</name>
<evidence type="ECO:0000256" key="12">
    <source>
        <dbReference type="ARBA" id="ARBA00032997"/>
    </source>
</evidence>
<feature type="transmembrane region" description="Helical" evidence="16">
    <location>
        <begin position="554"/>
        <end position="571"/>
    </location>
</feature>
<dbReference type="GO" id="GO:0005789">
    <property type="term" value="C:endoplasmic reticulum membrane"/>
    <property type="evidence" value="ECO:0007669"/>
    <property type="project" value="UniProtKB-SubCell"/>
</dbReference>
<feature type="transmembrane region" description="Helical" evidence="16">
    <location>
        <begin position="664"/>
        <end position="689"/>
    </location>
</feature>
<evidence type="ECO:0000313" key="17">
    <source>
        <dbReference type="EMBL" id="KAK4469540.1"/>
    </source>
</evidence>
<keyword evidence="7 16" id="KW-0812">Transmembrane</keyword>
<dbReference type="EMBL" id="JALJAT010000005">
    <property type="protein sequence ID" value="KAK4469540.1"/>
    <property type="molecule type" value="Genomic_DNA"/>
</dbReference>
<feature type="transmembrane region" description="Helical" evidence="16">
    <location>
        <begin position="218"/>
        <end position="235"/>
    </location>
</feature>
<comment type="pathway">
    <text evidence="2">Glycolipid biosynthesis; glycosylphosphatidylinositol-anchor biosynthesis.</text>
</comment>
<sequence>MDFATKFCGPYDDIMVIDSDNDDDEKNNVNLSCDNYPIIEHERLNLETDLKHDKPDYLVDASHNSQRQIRQRMVKDKDVNENSSLNTYTDEMRQKKSNDSGKIYHNSKNQICQGMIKKEDPDNNELHTDGNNHNKSKAVTHESHNSCTSTSTNYNCYHLCFILAIILRVLLVVFSVWQDTVRWPDGQLRFTDVDYDVFSDAAQALVAGKNIYVDRPTYRYSPLIAILLAPGYLLFSDDSYSVTNKKEANVSSNLSGILIEPYSRSLKDTTNIPDVAHLWGKLIFIMADIICGYVQYKIIQDKQLLESVPDPNPNNQRKEIIQNSISLNANQFALCLVAFGWLFNPVTAVVSVRGNADALQSCFVLACLWCIMKQYLVPAGLLYGLCIHLRIYPIIYAPSIYLWLMVNSRNGNNSKKNKTSMHQSKSTFSILTKLPNRNHLLFGISCLLSLVALTGLCYLYFGGMLFLQQAYFYHLTRLDFKHNFAPHFLSVYLLSGQKWIAERQTMPVYDLRQWFNNAWKDLSTLITYWSGTASSGYSYLVWNLFTTYISSPEFLHRLFNAISIMPCVILIPCLSFKLYSNMSLCWFVLTYVFVTFNKVCTSQYFLWSLCLLPIALADIRLPPDITPYNAVVQNLLLWFGSQGIWLASAYALEMCTLRGAFLNHIIWIIVWIASLNFFACNIFILFHLIRWRNRSSLRIHEISSSSTSSEIISNNNNTNITSLSHPTVIDSSFTTTYTTTCQKYHVSNKKTT</sequence>
<dbReference type="PANTHER" id="PTHR12886">
    <property type="entry name" value="PIG-M MANNOSYLTRANSFERASE"/>
    <property type="match status" value="1"/>
</dbReference>
<evidence type="ECO:0000256" key="14">
    <source>
        <dbReference type="ARBA" id="ARBA00093608"/>
    </source>
</evidence>
<evidence type="ECO:0000256" key="11">
    <source>
        <dbReference type="ARBA" id="ARBA00031139"/>
    </source>
</evidence>
<dbReference type="Proteomes" id="UP001292079">
    <property type="component" value="Unassembled WGS sequence"/>
</dbReference>
<evidence type="ECO:0000256" key="8">
    <source>
        <dbReference type="ARBA" id="ARBA00022824"/>
    </source>
</evidence>
<evidence type="ECO:0000256" key="15">
    <source>
        <dbReference type="SAM" id="MobiDB-lite"/>
    </source>
</evidence>
<evidence type="ECO:0000256" key="4">
    <source>
        <dbReference type="ARBA" id="ARBA00022502"/>
    </source>
</evidence>
<keyword evidence="4" id="KW-0337">GPI-anchor biosynthesis</keyword>
<keyword evidence="5" id="KW-0328">Glycosyltransferase</keyword>
<comment type="subcellular location">
    <subcellularLocation>
        <location evidence="1">Endoplasmic reticulum membrane</location>
        <topology evidence="1">Multi-pass membrane protein</topology>
    </subcellularLocation>
</comment>
<dbReference type="PANTHER" id="PTHR12886:SF0">
    <property type="entry name" value="GPI MANNOSYLTRANSFERASE 1"/>
    <property type="match status" value="1"/>
</dbReference>
<evidence type="ECO:0000256" key="6">
    <source>
        <dbReference type="ARBA" id="ARBA00022679"/>
    </source>
</evidence>
<dbReference type="Pfam" id="PF05007">
    <property type="entry name" value="Mannosyl_trans"/>
    <property type="match status" value="2"/>
</dbReference>
<feature type="transmembrane region" description="Helical" evidence="16">
    <location>
        <begin position="381"/>
        <end position="406"/>
    </location>
</feature>
<feature type="compositionally biased region" description="Basic and acidic residues" evidence="15">
    <location>
        <begin position="90"/>
        <end position="99"/>
    </location>
</feature>
<feature type="transmembrane region" description="Helical" evidence="16">
    <location>
        <begin position="602"/>
        <end position="619"/>
    </location>
</feature>
<keyword evidence="10 16" id="KW-0472">Membrane</keyword>
<accession>A0AAE2D452</accession>
<proteinExistence type="inferred from homology"/>
<feature type="transmembrane region" description="Helical" evidence="16">
    <location>
        <begin position="522"/>
        <end position="542"/>
    </location>
</feature>
<feature type="transmembrane region" description="Helical" evidence="16">
    <location>
        <begin position="325"/>
        <end position="343"/>
    </location>
</feature>
<evidence type="ECO:0000256" key="5">
    <source>
        <dbReference type="ARBA" id="ARBA00022676"/>
    </source>
</evidence>
<dbReference type="InterPro" id="IPR007704">
    <property type="entry name" value="PIG-M"/>
</dbReference>
<organism evidence="17 18">
    <name type="scientific">Schistosoma mekongi</name>
    <name type="common">Parasitic worm</name>
    <dbReference type="NCBI Taxonomy" id="38744"/>
    <lineage>
        <taxon>Eukaryota</taxon>
        <taxon>Metazoa</taxon>
        <taxon>Spiralia</taxon>
        <taxon>Lophotrochozoa</taxon>
        <taxon>Platyhelminthes</taxon>
        <taxon>Trematoda</taxon>
        <taxon>Digenea</taxon>
        <taxon>Strigeidida</taxon>
        <taxon>Schistosomatoidea</taxon>
        <taxon>Schistosomatidae</taxon>
        <taxon>Schistosoma</taxon>
    </lineage>
</organism>
<feature type="transmembrane region" description="Helical" evidence="16">
    <location>
        <begin position="440"/>
        <end position="461"/>
    </location>
</feature>
<dbReference type="GO" id="GO:0006506">
    <property type="term" value="P:GPI anchor biosynthetic process"/>
    <property type="evidence" value="ECO:0007669"/>
    <property type="project" value="UniProtKB-KW"/>
</dbReference>
<keyword evidence="8" id="KW-0256">Endoplasmic reticulum</keyword>